<keyword evidence="1" id="KW-0472">Membrane</keyword>
<gene>
    <name evidence="2" type="ORF">F4X82_00835</name>
</gene>
<evidence type="ECO:0000256" key="1">
    <source>
        <dbReference type="SAM" id="Phobius"/>
    </source>
</evidence>
<feature type="transmembrane region" description="Helical" evidence="1">
    <location>
        <begin position="12"/>
        <end position="36"/>
    </location>
</feature>
<evidence type="ECO:0000313" key="2">
    <source>
        <dbReference type="EMBL" id="MYE38050.1"/>
    </source>
</evidence>
<name>A0A845D8K1_9BACT</name>
<evidence type="ECO:0000313" key="3">
    <source>
        <dbReference type="Proteomes" id="UP000449092"/>
    </source>
</evidence>
<organism evidence="2 3">
    <name type="scientific">Candidatus Spechtbacteria bacterium SB0662_bin_43</name>
    <dbReference type="NCBI Taxonomy" id="2604897"/>
    <lineage>
        <taxon>Bacteria</taxon>
        <taxon>Candidatus Spechtiibacteriota</taxon>
    </lineage>
</organism>
<feature type="transmembrane region" description="Helical" evidence="1">
    <location>
        <begin position="139"/>
        <end position="163"/>
    </location>
</feature>
<reference evidence="2 3" key="1">
    <citation type="submission" date="2019-09" db="EMBL/GenBank/DDBJ databases">
        <title>Characterisation of the sponge microbiome using genome-centric metagenomics.</title>
        <authorList>
            <person name="Engelberts J.P."/>
            <person name="Robbins S.J."/>
            <person name="De Goeij J.M."/>
            <person name="Aranda M."/>
            <person name="Bell S.C."/>
            <person name="Webster N.S."/>
        </authorList>
    </citation>
    <scope>NUCLEOTIDE SEQUENCE [LARGE SCALE GENOMIC DNA]</scope>
    <source>
        <strain evidence="2">SB0662_bin_43</strain>
    </source>
</reference>
<keyword evidence="1" id="KW-1133">Transmembrane helix</keyword>
<sequence length="206" mass="22549">MGTLPSLDFYTILVILHLIGMSFGVVGASVSDMLFFKAIKDGIIDKQEFGIFQFFGRLIWVGLSIAIVSGIGFLVWYIAQDITVAGSDVEKIENPKIWAKVTIVAIITLNGLVLHRKILPLLRDSVGKPLVKTGITRHLTLVLTSGAVSITSWWSAFIIGAWSGLNFSLSSWAILVLYAVIVCSTIGVANVIGRRHLLRSHRNNKT</sequence>
<feature type="transmembrane region" description="Helical" evidence="1">
    <location>
        <begin position="97"/>
        <end position="118"/>
    </location>
</feature>
<evidence type="ECO:0008006" key="4">
    <source>
        <dbReference type="Google" id="ProtNLM"/>
    </source>
</evidence>
<proteinExistence type="predicted"/>
<feature type="transmembrane region" description="Helical" evidence="1">
    <location>
        <begin position="169"/>
        <end position="192"/>
    </location>
</feature>
<protein>
    <recommendedName>
        <fullName evidence="4">DUF2269 family protein</fullName>
    </recommendedName>
</protein>
<feature type="transmembrane region" description="Helical" evidence="1">
    <location>
        <begin position="57"/>
        <end position="77"/>
    </location>
</feature>
<accession>A0A845D8K1</accession>
<dbReference type="EMBL" id="VXOY01000009">
    <property type="protein sequence ID" value="MYE38050.1"/>
    <property type="molecule type" value="Genomic_DNA"/>
</dbReference>
<dbReference type="Proteomes" id="UP000449092">
    <property type="component" value="Unassembled WGS sequence"/>
</dbReference>
<dbReference type="AlphaFoldDB" id="A0A845D8K1"/>
<comment type="caution">
    <text evidence="2">The sequence shown here is derived from an EMBL/GenBank/DDBJ whole genome shotgun (WGS) entry which is preliminary data.</text>
</comment>
<keyword evidence="1" id="KW-0812">Transmembrane</keyword>